<accession>A0A0V1G2N8</accession>
<reference evidence="3 4" key="1">
    <citation type="submission" date="2015-01" db="EMBL/GenBank/DDBJ databases">
        <title>Evolution of Trichinella species and genotypes.</title>
        <authorList>
            <person name="Korhonen P.K."/>
            <person name="Edoardo P."/>
            <person name="Giuseppe L.R."/>
            <person name="Gasser R.B."/>
        </authorList>
    </citation>
    <scope>NUCLEOTIDE SEQUENCE [LARGE SCALE GENOMIC DNA]</scope>
    <source>
        <strain evidence="1">ISS13</strain>
        <strain evidence="2">ISS470</strain>
    </source>
</reference>
<dbReference type="Proteomes" id="UP000054632">
    <property type="component" value="Unassembled WGS sequence"/>
</dbReference>
<sequence>MTIAGLQQGNIFYPFLPPWLQLSQSRHSQHNGAGFPSSNHSHVFSCDPTSSQVLQTSWSFLLSF</sequence>
<dbReference type="Proteomes" id="UP000054995">
    <property type="component" value="Unassembled WGS sequence"/>
</dbReference>
<evidence type="ECO:0000313" key="2">
    <source>
        <dbReference type="EMBL" id="KRY91747.1"/>
    </source>
</evidence>
<dbReference type="EMBL" id="JYDT01000011">
    <property type="protein sequence ID" value="KRY91747.1"/>
    <property type="molecule type" value="Genomic_DNA"/>
</dbReference>
<dbReference type="AlphaFoldDB" id="A0A0V1G2N8"/>
<evidence type="ECO:0000313" key="1">
    <source>
        <dbReference type="EMBL" id="KRY76751.1"/>
    </source>
</evidence>
<gene>
    <name evidence="1" type="ORF">T4A_6520</name>
    <name evidence="2" type="ORF">T4D_3036</name>
</gene>
<protein>
    <submittedName>
        <fullName evidence="2">Uncharacterized protein</fullName>
    </submittedName>
</protein>
<name>A0A0V1G2N8_TRIPS</name>
<keyword evidence="4" id="KW-1185">Reference proteome</keyword>
<evidence type="ECO:0000313" key="3">
    <source>
        <dbReference type="Proteomes" id="UP000054632"/>
    </source>
</evidence>
<organism evidence="2 4">
    <name type="scientific">Trichinella pseudospiralis</name>
    <name type="common">Parasitic roundworm</name>
    <dbReference type="NCBI Taxonomy" id="6337"/>
    <lineage>
        <taxon>Eukaryota</taxon>
        <taxon>Metazoa</taxon>
        <taxon>Ecdysozoa</taxon>
        <taxon>Nematoda</taxon>
        <taxon>Enoplea</taxon>
        <taxon>Dorylaimia</taxon>
        <taxon>Trichinellida</taxon>
        <taxon>Trichinellidae</taxon>
        <taxon>Trichinella</taxon>
    </lineage>
</organism>
<comment type="caution">
    <text evidence="2">The sequence shown here is derived from an EMBL/GenBank/DDBJ whole genome shotgun (WGS) entry which is preliminary data.</text>
</comment>
<proteinExistence type="predicted"/>
<evidence type="ECO:0000313" key="4">
    <source>
        <dbReference type="Proteomes" id="UP000054995"/>
    </source>
</evidence>
<dbReference type="EMBL" id="JYDR01000010">
    <property type="protein sequence ID" value="KRY76751.1"/>
    <property type="molecule type" value="Genomic_DNA"/>
</dbReference>